<dbReference type="EMBL" id="QPJT01000003">
    <property type="protein sequence ID" value="RCX19403.1"/>
    <property type="molecule type" value="Genomic_DNA"/>
</dbReference>
<keyword evidence="1" id="KW-0812">Transmembrane</keyword>
<feature type="transmembrane region" description="Helical" evidence="1">
    <location>
        <begin position="62"/>
        <end position="78"/>
    </location>
</feature>
<evidence type="ECO:0000256" key="1">
    <source>
        <dbReference type="SAM" id="Phobius"/>
    </source>
</evidence>
<proteinExistence type="predicted"/>
<name>A0A369BCY9_9FIRM</name>
<accession>A0A369BCY9</accession>
<dbReference type="OrthoDB" id="9781459at2"/>
<organism evidence="2 3">
    <name type="scientific">Anaerobacterium chartisolvens</name>
    <dbReference type="NCBI Taxonomy" id="1297424"/>
    <lineage>
        <taxon>Bacteria</taxon>
        <taxon>Bacillati</taxon>
        <taxon>Bacillota</taxon>
        <taxon>Clostridia</taxon>
        <taxon>Eubacteriales</taxon>
        <taxon>Oscillospiraceae</taxon>
        <taxon>Anaerobacterium</taxon>
    </lineage>
</organism>
<feature type="transmembrane region" description="Helical" evidence="1">
    <location>
        <begin position="84"/>
        <end position="100"/>
    </location>
</feature>
<dbReference type="InterPro" id="IPR011733">
    <property type="entry name" value="CHP02185_IM"/>
</dbReference>
<keyword evidence="1" id="KW-0472">Membrane</keyword>
<keyword evidence="1" id="KW-1133">Transmembrane helix</keyword>
<comment type="caution">
    <text evidence="2">The sequence shown here is derived from an EMBL/GenBank/DDBJ whole genome shotgun (WGS) entry which is preliminary data.</text>
</comment>
<protein>
    <submittedName>
        <fullName evidence="2">Energy-coupling factor transport system substrate-specific component</fullName>
    </submittedName>
</protein>
<dbReference type="Proteomes" id="UP000253034">
    <property type="component" value="Unassembled WGS sequence"/>
</dbReference>
<dbReference type="AlphaFoldDB" id="A0A369BCY9"/>
<evidence type="ECO:0000313" key="2">
    <source>
        <dbReference type="EMBL" id="RCX19403.1"/>
    </source>
</evidence>
<feature type="transmembrane region" description="Helical" evidence="1">
    <location>
        <begin position="38"/>
        <end position="55"/>
    </location>
</feature>
<keyword evidence="3" id="KW-1185">Reference proteome</keyword>
<feature type="transmembrane region" description="Helical" evidence="1">
    <location>
        <begin position="112"/>
        <end position="131"/>
    </location>
</feature>
<evidence type="ECO:0000313" key="3">
    <source>
        <dbReference type="Proteomes" id="UP000253034"/>
    </source>
</evidence>
<reference evidence="2 3" key="1">
    <citation type="submission" date="2018-07" db="EMBL/GenBank/DDBJ databases">
        <title>Genomic Encyclopedia of Type Strains, Phase IV (KMG-IV): sequencing the most valuable type-strain genomes for metagenomic binning, comparative biology and taxonomic classification.</title>
        <authorList>
            <person name="Goeker M."/>
        </authorList>
    </citation>
    <scope>NUCLEOTIDE SEQUENCE [LARGE SCALE GENOMIC DNA]</scope>
    <source>
        <strain evidence="2 3">DSM 27016</strain>
    </source>
</reference>
<dbReference type="NCBIfam" id="TIGR02185">
    <property type="entry name" value="Trep_Strep"/>
    <property type="match status" value="1"/>
</dbReference>
<dbReference type="Pfam" id="PF09605">
    <property type="entry name" value="Trep_Strep"/>
    <property type="match status" value="1"/>
</dbReference>
<dbReference type="RefSeq" id="WP_114296467.1">
    <property type="nucleotide sequence ID" value="NZ_QPJT01000003.1"/>
</dbReference>
<feature type="transmembrane region" description="Helical" evidence="1">
    <location>
        <begin position="159"/>
        <end position="179"/>
    </location>
</feature>
<feature type="transmembrane region" description="Helical" evidence="1">
    <location>
        <begin position="12"/>
        <end position="32"/>
    </location>
</feature>
<dbReference type="PROSITE" id="PS51257">
    <property type="entry name" value="PROKAR_LIPOPROTEIN"/>
    <property type="match status" value="1"/>
</dbReference>
<gene>
    <name evidence="2" type="ORF">DFR58_103148</name>
</gene>
<sequence>MNNKLQTKDLISVGIFTAIYFVIFFACGMLGYIPILFILLPAYMPMITGIPFMLFLTKVKKFGMVSIMAILLGIIMFATGHTWVPIATALIFGLLADLVFKTGKYQSFKHSVLGYGIFSMWSMGAMLPLWIMRDSYLQYISNSMGDEYTNAVISITPDWAAVAIFFTAFASGIAGAFLGKAVLKKHFQRAGIA</sequence>